<dbReference type="EMBL" id="MHIE01000024">
    <property type="protein sequence ID" value="OGY45206.1"/>
    <property type="molecule type" value="Genomic_DNA"/>
</dbReference>
<organism evidence="2 3">
    <name type="scientific">Candidatus Buchananbacteria bacterium RIFCSPHIGHO2_01_FULL_44_11</name>
    <dbReference type="NCBI Taxonomy" id="1797535"/>
    <lineage>
        <taxon>Bacteria</taxon>
        <taxon>Candidatus Buchananiibacteriota</taxon>
    </lineage>
</organism>
<keyword evidence="1" id="KW-0812">Transmembrane</keyword>
<feature type="transmembrane region" description="Helical" evidence="1">
    <location>
        <begin position="333"/>
        <end position="352"/>
    </location>
</feature>
<accession>A0A1G1Y035</accession>
<sequence>MRVINRAIIFFNQRQYLWYLLLFALAFSLFAYLQLDPTFADPDSFYHAKMAQVLRDQGVVTEFPWLSATTLRYDYTDHHLLYHILLIPFVSILPPLVGLKLATIFFASLFVVLFFWLLRSLKVKGALWYALFLLTVNPFIFRLNLAKAQAVVLILLFLALYFLFNRRYLSLLFASWLYVWLYAGWPLLLVLSSVYLLVNWFIYQRQGGWLIIQRIRHKANGQSLFLLFSVILGLAAGVFFSPYFPRNLYFYWQQTFKIALVNYQSVIGVGGEWYPFSFSQLLLGALPFFIVFIAALTLFIYYRKKQTVYSWTFLIFSLLFFILTLKSRRNIEYFVPFALVFSGLVITNLSVWPAKFLAKLKLVNLSWALPLILFLLFSSIFIRDLMLVKDSYRQGFSFTKFSQPANWLKENTPPGSIVFHSDWDEFPLLFYHNSHNRYLVGLDPTFMYTYDQDLHQSWVEITTGKSNQNLQPMIKNVFGADYVFVDFNSNAEFDRNLANNIFFQKVFENQEARVYKVIE</sequence>
<gene>
    <name evidence="2" type="ORF">A2744_00615</name>
</gene>
<protein>
    <recommendedName>
        <fullName evidence="4">Glycosyltransferase RgtA/B/C/D-like domain-containing protein</fullName>
    </recommendedName>
</protein>
<feature type="transmembrane region" description="Helical" evidence="1">
    <location>
        <begin position="281"/>
        <end position="302"/>
    </location>
</feature>
<feature type="transmembrane region" description="Helical" evidence="1">
    <location>
        <begin position="176"/>
        <end position="203"/>
    </location>
</feature>
<evidence type="ECO:0000256" key="1">
    <source>
        <dbReference type="SAM" id="Phobius"/>
    </source>
</evidence>
<proteinExistence type="predicted"/>
<feature type="transmembrane region" description="Helical" evidence="1">
    <location>
        <begin position="148"/>
        <end position="164"/>
    </location>
</feature>
<reference evidence="2 3" key="1">
    <citation type="journal article" date="2016" name="Nat. Commun.">
        <title>Thousands of microbial genomes shed light on interconnected biogeochemical processes in an aquifer system.</title>
        <authorList>
            <person name="Anantharaman K."/>
            <person name="Brown C.T."/>
            <person name="Hug L.A."/>
            <person name="Sharon I."/>
            <person name="Castelle C.J."/>
            <person name="Probst A.J."/>
            <person name="Thomas B.C."/>
            <person name="Singh A."/>
            <person name="Wilkins M.J."/>
            <person name="Karaoz U."/>
            <person name="Brodie E.L."/>
            <person name="Williams K.H."/>
            <person name="Hubbard S.S."/>
            <person name="Banfield J.F."/>
        </authorList>
    </citation>
    <scope>NUCLEOTIDE SEQUENCE [LARGE SCALE GENOMIC DNA]</scope>
</reference>
<feature type="transmembrane region" description="Helical" evidence="1">
    <location>
        <begin position="308"/>
        <end position="326"/>
    </location>
</feature>
<dbReference type="STRING" id="1797535.A2744_00615"/>
<feature type="transmembrane region" description="Helical" evidence="1">
    <location>
        <begin position="364"/>
        <end position="382"/>
    </location>
</feature>
<evidence type="ECO:0000313" key="2">
    <source>
        <dbReference type="EMBL" id="OGY45206.1"/>
    </source>
</evidence>
<dbReference type="AlphaFoldDB" id="A0A1G1Y035"/>
<name>A0A1G1Y035_9BACT</name>
<feature type="transmembrane region" description="Helical" evidence="1">
    <location>
        <begin position="16"/>
        <end position="35"/>
    </location>
</feature>
<comment type="caution">
    <text evidence="2">The sequence shown here is derived from an EMBL/GenBank/DDBJ whole genome shotgun (WGS) entry which is preliminary data.</text>
</comment>
<keyword evidence="1" id="KW-0472">Membrane</keyword>
<dbReference type="Proteomes" id="UP000178240">
    <property type="component" value="Unassembled WGS sequence"/>
</dbReference>
<feature type="transmembrane region" description="Helical" evidence="1">
    <location>
        <begin position="102"/>
        <end position="119"/>
    </location>
</feature>
<feature type="transmembrane region" description="Helical" evidence="1">
    <location>
        <begin position="224"/>
        <end position="244"/>
    </location>
</feature>
<evidence type="ECO:0008006" key="4">
    <source>
        <dbReference type="Google" id="ProtNLM"/>
    </source>
</evidence>
<keyword evidence="1" id="KW-1133">Transmembrane helix</keyword>
<evidence type="ECO:0000313" key="3">
    <source>
        <dbReference type="Proteomes" id="UP000178240"/>
    </source>
</evidence>